<protein>
    <recommendedName>
        <fullName evidence="2">DUF5060 domain-containing protein</fullName>
    </recommendedName>
</protein>
<keyword evidence="4" id="KW-1185">Reference proteome</keyword>
<evidence type="ECO:0000259" key="2">
    <source>
        <dbReference type="Pfam" id="PF16586"/>
    </source>
</evidence>
<dbReference type="Pfam" id="PF16586">
    <property type="entry name" value="DUF5060"/>
    <property type="match status" value="1"/>
</dbReference>
<proteinExistence type="predicted"/>
<name>A0A518DCT7_9BACT</name>
<organism evidence="3 4">
    <name type="scientific">Pirellulimonas nuda</name>
    <dbReference type="NCBI Taxonomy" id="2528009"/>
    <lineage>
        <taxon>Bacteria</taxon>
        <taxon>Pseudomonadati</taxon>
        <taxon>Planctomycetota</taxon>
        <taxon>Planctomycetia</taxon>
        <taxon>Pirellulales</taxon>
        <taxon>Lacipirellulaceae</taxon>
        <taxon>Pirellulimonas</taxon>
    </lineage>
</organism>
<dbReference type="RefSeq" id="WP_145285540.1">
    <property type="nucleotide sequence ID" value="NZ_CP036291.1"/>
</dbReference>
<sequence length="771" mass="83715">MLPIHGLAGGVMRIALVLMVAWGGRLQALEVTGLTLVNAQTDLDIGPLTDGQVVDLDRVIWALNVRANTTGDVKSVRFGLDGNPSRAVESVAPFALAGDADGDYNDWTPEAGGHTLTATPFPEAGAKGTPGEPLVVTFRVKGIGRAPAGRGLGPANQTPDVGDAQELRVLWGQVAAPVGGQAVVSGELKQWHNVTLTFDGPQADVAGKPNPCLHYRLNVLFTQGDRRFLAPGYYAGDGRGGDAGNRWRVHFAPPTTGAWGYKASFRAGYQVNVSLDPNAGVPAACDGASGSVAVAPSDKKAPDFRAADRGLLKNRGGHYLTFANGRFWLKGGPDIPENFLGYDGFDNTPKAGHRYEAHAADWEPGDPDWGDGRARRLIGALNAIANLGGNCVYFLPMNIGGDGKDTFPTIDPLEKLRYDHSKLQQWETVFAHAQQKGIFLHFQLAETEDANENYHDNGELGPERKLFYRELIARFGHHNASEFNIGEENDYGPDKQVRFAQYIRDVDPYDHPLTTHTKGVDAFYRPLVDRLAAGKPVVIDMTSFQSGATGKDLARLVQKYRDASAEHGRPWIISLDEPQKIENDKTDLAEGYAFGRRGKLWPTYMGGGGGFEWYVQMDGGGHAFDHKIESFYDMDDALRWTAIAREFLGTFPLPEMRPAHHLGASRGGGFVYVLAKPNEQYAVYSERCEAPLELDLTGAEGRFEVRWLDPRNGGPLAVGTVDTVEGGGKRSLGSPPNQAYDSAVDKGAVDRDAVDKDAVDRDWAVAVRRVE</sequence>
<dbReference type="Gene3D" id="2.60.40.10">
    <property type="entry name" value="Immunoglobulins"/>
    <property type="match status" value="1"/>
</dbReference>
<dbReference type="Gene3D" id="3.20.20.80">
    <property type="entry name" value="Glycosidases"/>
    <property type="match status" value="1"/>
</dbReference>
<dbReference type="InterPro" id="IPR032260">
    <property type="entry name" value="DUF5060"/>
</dbReference>
<feature type="region of interest" description="Disordered" evidence="1">
    <location>
        <begin position="721"/>
        <end position="742"/>
    </location>
</feature>
<evidence type="ECO:0000313" key="4">
    <source>
        <dbReference type="Proteomes" id="UP000317429"/>
    </source>
</evidence>
<feature type="domain" description="DUF5060" evidence="2">
    <location>
        <begin position="188"/>
        <end position="266"/>
    </location>
</feature>
<dbReference type="EMBL" id="CP036291">
    <property type="protein sequence ID" value="QDU89295.1"/>
    <property type="molecule type" value="Genomic_DNA"/>
</dbReference>
<accession>A0A518DCT7</accession>
<dbReference type="AlphaFoldDB" id="A0A518DCT7"/>
<reference evidence="3 4" key="1">
    <citation type="submission" date="2019-02" db="EMBL/GenBank/DDBJ databases">
        <title>Deep-cultivation of Planctomycetes and their phenomic and genomic characterization uncovers novel biology.</title>
        <authorList>
            <person name="Wiegand S."/>
            <person name="Jogler M."/>
            <person name="Boedeker C."/>
            <person name="Pinto D."/>
            <person name="Vollmers J."/>
            <person name="Rivas-Marin E."/>
            <person name="Kohn T."/>
            <person name="Peeters S.H."/>
            <person name="Heuer A."/>
            <person name="Rast P."/>
            <person name="Oberbeckmann S."/>
            <person name="Bunk B."/>
            <person name="Jeske O."/>
            <person name="Meyerdierks A."/>
            <person name="Storesund J.E."/>
            <person name="Kallscheuer N."/>
            <person name="Luecker S."/>
            <person name="Lage O.M."/>
            <person name="Pohl T."/>
            <person name="Merkel B.J."/>
            <person name="Hornburger P."/>
            <person name="Mueller R.-W."/>
            <person name="Bruemmer F."/>
            <person name="Labrenz M."/>
            <person name="Spormann A.M."/>
            <person name="Op den Camp H."/>
            <person name="Overmann J."/>
            <person name="Amann R."/>
            <person name="Jetten M.S.M."/>
            <person name="Mascher T."/>
            <person name="Medema M.H."/>
            <person name="Devos D.P."/>
            <person name="Kaster A.-K."/>
            <person name="Ovreas L."/>
            <person name="Rohde M."/>
            <person name="Galperin M.Y."/>
            <person name="Jogler C."/>
        </authorList>
    </citation>
    <scope>NUCLEOTIDE SEQUENCE [LARGE SCALE GENOMIC DNA]</scope>
    <source>
        <strain evidence="3 4">Pla175</strain>
    </source>
</reference>
<evidence type="ECO:0000256" key="1">
    <source>
        <dbReference type="SAM" id="MobiDB-lite"/>
    </source>
</evidence>
<dbReference type="InterPro" id="IPR013783">
    <property type="entry name" value="Ig-like_fold"/>
</dbReference>
<gene>
    <name evidence="3" type="ORF">Pla175_26840</name>
</gene>
<dbReference type="Proteomes" id="UP000317429">
    <property type="component" value="Chromosome"/>
</dbReference>
<evidence type="ECO:0000313" key="3">
    <source>
        <dbReference type="EMBL" id="QDU89295.1"/>
    </source>
</evidence>
<dbReference type="KEGG" id="pnd:Pla175_26840"/>
<dbReference type="OrthoDB" id="246387at2"/>